<evidence type="ECO:0000313" key="9">
    <source>
        <dbReference type="EMBL" id="MBI1492921.1"/>
    </source>
</evidence>
<evidence type="ECO:0000256" key="1">
    <source>
        <dbReference type="ARBA" id="ARBA00004651"/>
    </source>
</evidence>
<evidence type="ECO:0000256" key="3">
    <source>
        <dbReference type="ARBA" id="ARBA00022448"/>
    </source>
</evidence>
<dbReference type="AlphaFoldDB" id="A0A8J7IPM8"/>
<evidence type="ECO:0000256" key="8">
    <source>
        <dbReference type="RuleBase" id="RU363041"/>
    </source>
</evidence>
<keyword evidence="3" id="KW-0813">Transport</keyword>
<evidence type="ECO:0000256" key="5">
    <source>
        <dbReference type="ARBA" id="ARBA00022692"/>
    </source>
</evidence>
<organism evidence="9 10">
    <name type="scientific">Halocynthiibacter styelae</name>
    <dbReference type="NCBI Taxonomy" id="2761955"/>
    <lineage>
        <taxon>Bacteria</taxon>
        <taxon>Pseudomonadati</taxon>
        <taxon>Pseudomonadota</taxon>
        <taxon>Alphaproteobacteria</taxon>
        <taxon>Rhodobacterales</taxon>
        <taxon>Paracoccaceae</taxon>
        <taxon>Halocynthiibacter</taxon>
    </lineage>
</organism>
<keyword evidence="4 8" id="KW-1003">Cell membrane</keyword>
<keyword evidence="10" id="KW-1185">Reference proteome</keyword>
<sequence length="253" mass="26768">MITEIGMQLMVIAALITLFAGVVKGAVGFAMPMIMISGISSILPAETALAMLILPTVLSNVTQALRQGWRAARESIVRFRVYLLVGAVFLLLGAQLVPYLPSHILLLIIGVPVSAFALMQLLGVQFHVAPENRLKAESMVATIAGFIGGMSGVWGPPTVAYLTATNTPKQEQVRVQGVIYGLGAVLLFLAHLQTGVVSMRTLPASALMLIPAGIGMLIGFAIQDRLDQAKFKKATLLVLVVAGLNLVRRGAMG</sequence>
<feature type="transmembrane region" description="Helical" evidence="8">
    <location>
        <begin position="79"/>
        <end position="97"/>
    </location>
</feature>
<dbReference type="InterPro" id="IPR052017">
    <property type="entry name" value="TSUP"/>
</dbReference>
<keyword evidence="7 8" id="KW-0472">Membrane</keyword>
<dbReference type="InterPro" id="IPR002781">
    <property type="entry name" value="TM_pro_TauE-like"/>
</dbReference>
<dbReference type="GO" id="GO:0005886">
    <property type="term" value="C:plasma membrane"/>
    <property type="evidence" value="ECO:0007669"/>
    <property type="project" value="UniProtKB-SubCell"/>
</dbReference>
<keyword evidence="6 8" id="KW-1133">Transmembrane helix</keyword>
<name>A0A8J7IPM8_9RHOB</name>
<evidence type="ECO:0000256" key="2">
    <source>
        <dbReference type="ARBA" id="ARBA00009142"/>
    </source>
</evidence>
<dbReference type="PANTHER" id="PTHR30269:SF32">
    <property type="entry name" value="MEMBRANE TRANSPORTER PROTEIN-RELATED"/>
    <property type="match status" value="1"/>
</dbReference>
<dbReference type="Proteomes" id="UP000640583">
    <property type="component" value="Unassembled WGS sequence"/>
</dbReference>
<evidence type="ECO:0000313" key="10">
    <source>
        <dbReference type="Proteomes" id="UP000640583"/>
    </source>
</evidence>
<dbReference type="Pfam" id="PF01925">
    <property type="entry name" value="TauE"/>
    <property type="match status" value="1"/>
</dbReference>
<feature type="transmembrane region" description="Helical" evidence="8">
    <location>
        <begin position="35"/>
        <end position="58"/>
    </location>
</feature>
<feature type="transmembrane region" description="Helical" evidence="8">
    <location>
        <begin position="175"/>
        <end position="192"/>
    </location>
</feature>
<feature type="transmembrane region" description="Helical" evidence="8">
    <location>
        <begin position="136"/>
        <end position="155"/>
    </location>
</feature>
<dbReference type="RefSeq" id="WP_228847821.1">
    <property type="nucleotide sequence ID" value="NZ_JADCKQ010000003.1"/>
</dbReference>
<evidence type="ECO:0000256" key="7">
    <source>
        <dbReference type="ARBA" id="ARBA00023136"/>
    </source>
</evidence>
<dbReference type="EMBL" id="JADCKQ010000003">
    <property type="protein sequence ID" value="MBI1492921.1"/>
    <property type="molecule type" value="Genomic_DNA"/>
</dbReference>
<comment type="similarity">
    <text evidence="2 8">Belongs to the 4-toluene sulfonate uptake permease (TSUP) (TC 2.A.102) family.</text>
</comment>
<reference evidence="9" key="1">
    <citation type="submission" date="2020-10" db="EMBL/GenBank/DDBJ databases">
        <title>Paenihalocynthiibacter styelae gen. nov., sp. nov., isolated from stalked sea squirt Styela clava.</title>
        <authorList>
            <person name="Kim Y.-O."/>
            <person name="Yoon J.-H."/>
        </authorList>
    </citation>
    <scope>NUCLEOTIDE SEQUENCE</scope>
    <source>
        <strain evidence="9">MYP1-1</strain>
    </source>
</reference>
<gene>
    <name evidence="9" type="ORF">H1D41_04660</name>
</gene>
<evidence type="ECO:0000256" key="6">
    <source>
        <dbReference type="ARBA" id="ARBA00022989"/>
    </source>
</evidence>
<protein>
    <recommendedName>
        <fullName evidence="8">Probable membrane transporter protein</fullName>
    </recommendedName>
</protein>
<dbReference type="PANTHER" id="PTHR30269">
    <property type="entry name" value="TRANSMEMBRANE PROTEIN YFCA"/>
    <property type="match status" value="1"/>
</dbReference>
<comment type="subcellular location">
    <subcellularLocation>
        <location evidence="1 8">Cell membrane</location>
        <topology evidence="1 8">Multi-pass membrane protein</topology>
    </subcellularLocation>
</comment>
<proteinExistence type="inferred from homology"/>
<accession>A0A8J7IPM8</accession>
<evidence type="ECO:0000256" key="4">
    <source>
        <dbReference type="ARBA" id="ARBA00022475"/>
    </source>
</evidence>
<keyword evidence="5 8" id="KW-0812">Transmembrane</keyword>
<feature type="transmembrane region" description="Helical" evidence="8">
    <location>
        <begin position="103"/>
        <end position="124"/>
    </location>
</feature>
<feature type="transmembrane region" description="Helical" evidence="8">
    <location>
        <begin position="204"/>
        <end position="222"/>
    </location>
</feature>
<comment type="caution">
    <text evidence="9">The sequence shown here is derived from an EMBL/GenBank/DDBJ whole genome shotgun (WGS) entry which is preliminary data.</text>
</comment>